<protein>
    <submittedName>
        <fullName evidence="1">Uncharacterized protein</fullName>
    </submittedName>
</protein>
<dbReference type="Proteomes" id="UP000520876">
    <property type="component" value="Unassembled WGS sequence"/>
</dbReference>
<organism evidence="1 2">
    <name type="scientific">Vreelandella sedimenti</name>
    <dbReference type="NCBI Taxonomy" id="2729618"/>
    <lineage>
        <taxon>Bacteria</taxon>
        <taxon>Pseudomonadati</taxon>
        <taxon>Pseudomonadota</taxon>
        <taxon>Gammaproteobacteria</taxon>
        <taxon>Oceanospirillales</taxon>
        <taxon>Halomonadaceae</taxon>
        <taxon>Vreelandella</taxon>
    </lineage>
</organism>
<name>A0A7Z0N9V2_9GAMM</name>
<accession>A0A7Z0N9V2</accession>
<keyword evidence="2" id="KW-1185">Reference proteome</keyword>
<evidence type="ECO:0000313" key="2">
    <source>
        <dbReference type="Proteomes" id="UP000520876"/>
    </source>
</evidence>
<reference evidence="1 2" key="1">
    <citation type="submission" date="2020-07" db="EMBL/GenBank/DDBJ databases">
        <title>Halomonas sp. QX-2 draft genome sequence.</title>
        <authorList>
            <person name="Qiu X."/>
        </authorList>
    </citation>
    <scope>NUCLEOTIDE SEQUENCE [LARGE SCALE GENOMIC DNA]</scope>
    <source>
        <strain evidence="1 2">QX-2</strain>
    </source>
</reference>
<dbReference type="AlphaFoldDB" id="A0A7Z0N9V2"/>
<sequence length="57" mass="5804">MSGRSGRALSQQARSDYAAILVGRLSTGGANTGPVIAEAINFLAVPGNTSCLDLLLQ</sequence>
<comment type="caution">
    <text evidence="1">The sequence shown here is derived from an EMBL/GenBank/DDBJ whole genome shotgun (WGS) entry which is preliminary data.</text>
</comment>
<dbReference type="EMBL" id="JACCGK010000015">
    <property type="protein sequence ID" value="NYT74103.1"/>
    <property type="molecule type" value="Genomic_DNA"/>
</dbReference>
<dbReference type="RefSeq" id="WP_180094197.1">
    <property type="nucleotide sequence ID" value="NZ_CAXAZJ010000018.1"/>
</dbReference>
<proteinExistence type="predicted"/>
<gene>
    <name evidence="1" type="ORF">HZU72_16960</name>
</gene>
<evidence type="ECO:0000313" key="1">
    <source>
        <dbReference type="EMBL" id="NYT74103.1"/>
    </source>
</evidence>